<dbReference type="Gene3D" id="1.10.260.40">
    <property type="entry name" value="lambda repressor-like DNA-binding domains"/>
    <property type="match status" value="1"/>
</dbReference>
<protein>
    <recommendedName>
        <fullName evidence="1">HTH cro/C1-type domain-containing protein</fullName>
    </recommendedName>
</protein>
<dbReference type="RefSeq" id="WP_023599416.1">
    <property type="nucleotide sequence ID" value="NC_022909.1"/>
</dbReference>
<dbReference type="EMBL" id="CP006811">
    <property type="protein sequence ID" value="AHA98149.1"/>
    <property type="molecule type" value="Genomic_DNA"/>
</dbReference>
<dbReference type="InterPro" id="IPR053163">
    <property type="entry name" value="HTH-type_regulator_Rgg"/>
</dbReference>
<evidence type="ECO:0000259" key="1">
    <source>
        <dbReference type="PROSITE" id="PS50943"/>
    </source>
</evidence>
<dbReference type="Proteomes" id="UP000018522">
    <property type="component" value="Chromosome"/>
</dbReference>
<dbReference type="SMART" id="SM00530">
    <property type="entry name" value="HTH_XRE"/>
    <property type="match status" value="1"/>
</dbReference>
<gene>
    <name evidence="2" type="ORF">T285_03320</name>
</gene>
<organism evidence="2 3">
    <name type="scientific">Lactobacillus johnsonii N6.2</name>
    <dbReference type="NCBI Taxonomy" id="1408186"/>
    <lineage>
        <taxon>Bacteria</taxon>
        <taxon>Bacillati</taxon>
        <taxon>Bacillota</taxon>
        <taxon>Bacilli</taxon>
        <taxon>Lactobacillales</taxon>
        <taxon>Lactobacillaceae</taxon>
        <taxon>Lactobacillus</taxon>
    </lineage>
</organism>
<dbReference type="Pfam" id="PF01381">
    <property type="entry name" value="HTH_3"/>
    <property type="match status" value="1"/>
</dbReference>
<sequence length="240" mass="28226">MDVIGENLKNLRLSLKLTRKEFVKDIIDSSYLAHIENNKNEVRALTLVKLLDQNNISVLEFLKPYGNMEKQNEIYEEQASRAFFSKNVNALEELLENSAYPNLIIRQVVCLMRDKLIHKEKKYPTQKKKMIKRFLLAVDHWNDDCLWIIANALEIFETDEVCGIISLIASTYTDFNKYSDRRIKLLAQIILNFLDLCLKNKTPLWKVDKVFSYMNKLPNRSIIFYEKAQVAEIQIEELCK</sequence>
<accession>A0A7D9N8V2</accession>
<dbReference type="SUPFAM" id="SSF47413">
    <property type="entry name" value="lambda repressor-like DNA-binding domains"/>
    <property type="match status" value="1"/>
</dbReference>
<dbReference type="InterPro" id="IPR001387">
    <property type="entry name" value="Cro/C1-type_HTH"/>
</dbReference>
<dbReference type="PANTHER" id="PTHR37038">
    <property type="entry name" value="TRANSCRIPTIONAL REGULATOR-RELATED"/>
    <property type="match status" value="1"/>
</dbReference>
<evidence type="ECO:0000313" key="3">
    <source>
        <dbReference type="Proteomes" id="UP000018522"/>
    </source>
</evidence>
<dbReference type="CDD" id="cd00093">
    <property type="entry name" value="HTH_XRE"/>
    <property type="match status" value="1"/>
</dbReference>
<dbReference type="AlphaFoldDB" id="A0A7D9N8V2"/>
<reference evidence="2 3" key="1">
    <citation type="journal article" date="2014" name="Genome Announc.">
        <title>Complete Genome Sequences of Lactobacillus johnsonii Strain N6.2 and Lactobacillus reuteri Strain TD1.</title>
        <authorList>
            <person name="Leonard M.T."/>
            <person name="Valladares R.B."/>
            <person name="Ardissone A."/>
            <person name="Gonzalez C.F."/>
            <person name="Lorca G.L."/>
            <person name="Triplett E.W."/>
        </authorList>
    </citation>
    <scope>NUCLEOTIDE SEQUENCE [LARGE SCALE GENOMIC DNA]</scope>
    <source>
        <strain evidence="2 3">N6.2</strain>
    </source>
</reference>
<dbReference type="InterPro" id="IPR010982">
    <property type="entry name" value="Lambda_DNA-bd_dom_sf"/>
</dbReference>
<evidence type="ECO:0000313" key="2">
    <source>
        <dbReference type="EMBL" id="AHA98149.1"/>
    </source>
</evidence>
<proteinExistence type="predicted"/>
<dbReference type="PROSITE" id="PS50943">
    <property type="entry name" value="HTH_CROC1"/>
    <property type="match status" value="1"/>
</dbReference>
<dbReference type="GO" id="GO:0003677">
    <property type="term" value="F:DNA binding"/>
    <property type="evidence" value="ECO:0007669"/>
    <property type="project" value="InterPro"/>
</dbReference>
<feature type="domain" description="HTH cro/C1-type" evidence="1">
    <location>
        <begin position="8"/>
        <end position="61"/>
    </location>
</feature>
<name>A0A7D9N8V2_LACJH</name>
<dbReference type="KEGG" id="ljn:T285_03320"/>